<evidence type="ECO:0000256" key="5">
    <source>
        <dbReference type="PIRSR" id="PIRSR000097-2"/>
    </source>
</evidence>
<dbReference type="RefSeq" id="WP_062288475.1">
    <property type="nucleotide sequence ID" value="NZ_CP013200.1"/>
</dbReference>
<dbReference type="Pfam" id="PF00248">
    <property type="entry name" value="Aldo_ket_red"/>
    <property type="match status" value="1"/>
</dbReference>
<dbReference type="SUPFAM" id="SSF51430">
    <property type="entry name" value="NAD(P)-linked oxidoreductase"/>
    <property type="match status" value="1"/>
</dbReference>
<keyword evidence="3" id="KW-0560">Oxidoreductase</keyword>
<reference evidence="9" key="1">
    <citation type="submission" date="2015-11" db="EMBL/GenBank/DDBJ databases">
        <authorList>
            <person name="Kumar R."/>
            <person name="Singh D."/>
            <person name="Swarnkar M.K."/>
            <person name="Singh A.K."/>
            <person name="Kumar S."/>
        </authorList>
    </citation>
    <scope>NUCLEOTIDE SEQUENCE [LARGE SCALE GENOMIC DNA]</scope>
    <source>
        <strain evidence="9">ERGS4:06</strain>
    </source>
</reference>
<dbReference type="PIRSF" id="PIRSF000097">
    <property type="entry name" value="AKR"/>
    <property type="match status" value="1"/>
</dbReference>
<dbReference type="PRINTS" id="PR00069">
    <property type="entry name" value="ALDKETRDTASE"/>
</dbReference>
<proteinExistence type="inferred from homology"/>
<protein>
    <submittedName>
        <fullName evidence="8">Oxidoreductase</fullName>
    </submittedName>
</protein>
<feature type="site" description="Lowers pKa of active site Tyr" evidence="6">
    <location>
        <position position="79"/>
    </location>
</feature>
<dbReference type="Gene3D" id="3.20.20.100">
    <property type="entry name" value="NADP-dependent oxidoreductase domain"/>
    <property type="match status" value="1"/>
</dbReference>
<dbReference type="PANTHER" id="PTHR43827">
    <property type="entry name" value="2,5-DIKETO-D-GLUCONIC ACID REDUCTASE"/>
    <property type="match status" value="1"/>
</dbReference>
<evidence type="ECO:0000256" key="6">
    <source>
        <dbReference type="PIRSR" id="PIRSR000097-3"/>
    </source>
</evidence>
<gene>
    <name evidence="8" type="ORF">AS189_10535</name>
</gene>
<evidence type="ECO:0000256" key="2">
    <source>
        <dbReference type="ARBA" id="ARBA00022857"/>
    </source>
</evidence>
<dbReference type="OrthoDB" id="9804790at2"/>
<dbReference type="InterPro" id="IPR036812">
    <property type="entry name" value="NAD(P)_OxRdtase_dom_sf"/>
</dbReference>
<evidence type="ECO:0000256" key="4">
    <source>
        <dbReference type="PIRSR" id="PIRSR000097-1"/>
    </source>
</evidence>
<dbReference type="InterPro" id="IPR018170">
    <property type="entry name" value="Aldo/ket_reductase_CS"/>
</dbReference>
<dbReference type="Proteomes" id="UP000059574">
    <property type="component" value="Chromosome"/>
</dbReference>
<evidence type="ECO:0000313" key="9">
    <source>
        <dbReference type="Proteomes" id="UP000059574"/>
    </source>
</evidence>
<feature type="binding site" evidence="5">
    <location>
        <position position="112"/>
    </location>
    <ligand>
        <name>substrate</name>
    </ligand>
</feature>
<evidence type="ECO:0000256" key="3">
    <source>
        <dbReference type="ARBA" id="ARBA00023002"/>
    </source>
</evidence>
<feature type="domain" description="NADP-dependent oxidoreductase" evidence="7">
    <location>
        <begin position="24"/>
        <end position="264"/>
    </location>
</feature>
<dbReference type="PROSITE" id="PS00062">
    <property type="entry name" value="ALDOKETO_REDUCTASE_2"/>
    <property type="match status" value="1"/>
</dbReference>
<dbReference type="GO" id="GO:0016616">
    <property type="term" value="F:oxidoreductase activity, acting on the CH-OH group of donors, NAD or NADP as acceptor"/>
    <property type="evidence" value="ECO:0007669"/>
    <property type="project" value="UniProtKB-ARBA"/>
</dbReference>
<sequence length="277" mass="30154">MQRSPKYTLNNGVDIDVLGYGVYKVPSADCADLVSTALDTGYRTVDTAALYGNEEGVGTAIRNAVAAGTPRTDLFVTSKVWNTEHGYDSTLAAFDASMERLGLDFVDMFLIHWPCPEKNLFIPTYKALESLYHEGRVRAIGVSNFEPEHLEQLLDATDVVPAVNQIELHPWLAQHSLRALHAELGIATQAWSPLARGALLSDPVLLALAAETGKSVAQLVLRWHVQSGHLVIPKASSAARIAENLNVFDFSLSDTQFTAIDGLDQDRRSGSNPNVVN</sequence>
<dbReference type="InterPro" id="IPR020471">
    <property type="entry name" value="AKR"/>
</dbReference>
<feature type="active site" description="Proton donor" evidence="4">
    <location>
        <position position="51"/>
    </location>
</feature>
<dbReference type="AlphaFoldDB" id="A0A0S2LZ62"/>
<accession>A0A0S2LZ62</accession>
<evidence type="ECO:0000313" key="8">
    <source>
        <dbReference type="EMBL" id="ALO66857.1"/>
    </source>
</evidence>
<evidence type="ECO:0000259" key="7">
    <source>
        <dbReference type="Pfam" id="PF00248"/>
    </source>
</evidence>
<dbReference type="InterPro" id="IPR023210">
    <property type="entry name" value="NADP_OxRdtase_dom"/>
</dbReference>
<dbReference type="FunFam" id="3.20.20.100:FF:000015">
    <property type="entry name" value="Oxidoreductase, aldo/keto reductase family"/>
    <property type="match status" value="1"/>
</dbReference>
<name>A0A0S2LZ62_9MICC</name>
<organism evidence="8 9">
    <name type="scientific">Arthrobacter alpinus</name>
    <dbReference type="NCBI Taxonomy" id="656366"/>
    <lineage>
        <taxon>Bacteria</taxon>
        <taxon>Bacillati</taxon>
        <taxon>Actinomycetota</taxon>
        <taxon>Actinomycetes</taxon>
        <taxon>Micrococcales</taxon>
        <taxon>Micrococcaceae</taxon>
        <taxon>Arthrobacter</taxon>
    </lineage>
</organism>
<dbReference type="PANTHER" id="PTHR43827:SF3">
    <property type="entry name" value="NADP-DEPENDENT OXIDOREDUCTASE DOMAIN-CONTAINING PROTEIN"/>
    <property type="match status" value="1"/>
</dbReference>
<reference evidence="8 9" key="2">
    <citation type="journal article" date="2016" name="J. Biotechnol.">
        <title>Complete genome sequence of Arthrobacter alpinus ERGS4:06, a yellow pigmented bacterium tolerant to cold and radiations isolated from Sikkim Himalaya.</title>
        <authorList>
            <person name="Kumar R."/>
            <person name="Singh D."/>
            <person name="Swarnkar M.K."/>
            <person name="Singh A.K."/>
            <person name="Kumar S."/>
        </authorList>
    </citation>
    <scope>NUCLEOTIDE SEQUENCE [LARGE SCALE GENOMIC DNA]</scope>
    <source>
        <strain evidence="8 9">ERGS4:06</strain>
    </source>
</reference>
<dbReference type="EMBL" id="CP013200">
    <property type="protein sequence ID" value="ALO66857.1"/>
    <property type="molecule type" value="Genomic_DNA"/>
</dbReference>
<keyword evidence="2" id="KW-0521">NADP</keyword>
<evidence type="ECO:0000256" key="1">
    <source>
        <dbReference type="ARBA" id="ARBA00007905"/>
    </source>
</evidence>
<comment type="similarity">
    <text evidence="1">Belongs to the aldo/keto reductase family.</text>
</comment>